<evidence type="ECO:0000256" key="8">
    <source>
        <dbReference type="ARBA" id="ARBA00044876"/>
    </source>
</evidence>
<dbReference type="SUPFAM" id="SSF103473">
    <property type="entry name" value="MFS general substrate transporter"/>
    <property type="match status" value="1"/>
</dbReference>
<protein>
    <recommendedName>
        <fullName evidence="21">Lysosomal dipeptide transporter MFSD1</fullName>
    </recommendedName>
    <alternativeName>
        <fullName evidence="22">Major facilitator superfamily domain-containing protein 1</fullName>
    </alternativeName>
</protein>
<dbReference type="HOGENOM" id="CLU_027449_0_0_1"/>
<comment type="catalytic activity">
    <reaction evidence="10">
        <text>L-alpha-aminoacyl-L-arginine(out) = L-alpha-aminoacyl-L-arginine(in)</text>
        <dbReference type="Rhea" id="RHEA:79367"/>
        <dbReference type="ChEBI" id="CHEBI:229968"/>
    </reaction>
</comment>
<evidence type="ECO:0000256" key="4">
    <source>
        <dbReference type="ARBA" id="ARBA00022692"/>
    </source>
</evidence>
<reference evidence="28" key="1">
    <citation type="journal article" date="2009" name="PLoS Pathog.">
        <title>Genomic analyses of the microsporidian Nosema ceranae, an emergent pathogen of honey bees.</title>
        <authorList>
            <person name="Cornman R.S."/>
            <person name="Chen Y.P."/>
            <person name="Schatz M.C."/>
            <person name="Street C."/>
            <person name="Zhao Y."/>
            <person name="Desany B."/>
            <person name="Egholm M."/>
            <person name="Hutchison S."/>
            <person name="Pettis J.S."/>
            <person name="Lipkin W.I."/>
            <person name="Evans J.D."/>
        </authorList>
    </citation>
    <scope>NUCLEOTIDE SEQUENCE [LARGE SCALE GENOMIC DNA]</scope>
    <source>
        <strain evidence="28">BRL01</strain>
    </source>
</reference>
<evidence type="ECO:0000256" key="20">
    <source>
        <dbReference type="ARBA" id="ARBA00044924"/>
    </source>
</evidence>
<dbReference type="VEuPathDB" id="MicrosporidiaDB:NCER_100614"/>
<comment type="catalytic activity">
    <reaction evidence="17">
        <text>L-arginyl-glycine(out) = L-arginyl-glycine(in)</text>
        <dbReference type="Rhea" id="RHEA:79391"/>
        <dbReference type="ChEBI" id="CHEBI:229955"/>
    </reaction>
</comment>
<evidence type="ECO:0000256" key="18">
    <source>
        <dbReference type="ARBA" id="ARBA00044912"/>
    </source>
</evidence>
<comment type="function">
    <text evidence="23">Lysosomal dipeptide uniporter that selectively exports lysine, arginine or histidine-containing dipeptides with a net positive charge from the lysosome lumen into the cytosol. Could play a role in a specific type of protein O-glycosylation indirectly regulating macrophages migration and tissue invasion. Also essential for liver homeostasis.</text>
</comment>
<evidence type="ECO:0000313" key="27">
    <source>
        <dbReference type="EMBL" id="EEQ82636.1"/>
    </source>
</evidence>
<feature type="transmembrane region" description="Helical" evidence="25">
    <location>
        <begin position="306"/>
        <end position="331"/>
    </location>
</feature>
<dbReference type="PANTHER" id="PTHR23512">
    <property type="entry name" value="MAJOR FACILITATOR SUPERFAMILY DOMAIN-CONTAINING PROTEIN 1"/>
    <property type="match status" value="1"/>
</dbReference>
<dbReference type="GO" id="GO:0022857">
    <property type="term" value="F:transmembrane transporter activity"/>
    <property type="evidence" value="ECO:0007669"/>
    <property type="project" value="InterPro"/>
</dbReference>
<evidence type="ECO:0000256" key="16">
    <source>
        <dbReference type="ARBA" id="ARBA00044900"/>
    </source>
</evidence>
<accession>C4V814</accession>
<evidence type="ECO:0000313" key="28">
    <source>
        <dbReference type="Proteomes" id="UP000009082"/>
    </source>
</evidence>
<proteinExistence type="inferred from homology"/>
<evidence type="ECO:0000256" key="11">
    <source>
        <dbReference type="ARBA" id="ARBA00044884"/>
    </source>
</evidence>
<evidence type="ECO:0000256" key="24">
    <source>
        <dbReference type="ARBA" id="ARBA00046376"/>
    </source>
</evidence>
<evidence type="ECO:0000256" key="7">
    <source>
        <dbReference type="ARBA" id="ARBA00023228"/>
    </source>
</evidence>
<feature type="transmembrane region" description="Helical" evidence="25">
    <location>
        <begin position="428"/>
        <end position="450"/>
    </location>
</feature>
<comment type="catalytic activity">
    <reaction evidence="14">
        <text>L-aspartyl-L-lysine(out) = L-aspartyl-L-lysine(in)</text>
        <dbReference type="Rhea" id="RHEA:79411"/>
        <dbReference type="ChEBI" id="CHEBI:229953"/>
    </reaction>
</comment>
<comment type="subunit">
    <text evidence="24">Homodimer. Interacts with lysosomal protein GLMP (via lumenal domain); the interaction starts while both proteins are still in the endoplasmic reticulum and is required for stabilization of MFSD1 in lysosomes but has no direct effect on its targeting to lysosomes or transporter activity.</text>
</comment>
<comment type="catalytic activity">
    <reaction evidence="13">
        <text>L-alpha-aminoacyl-L-lysine(out) = L-alpha-aminoacyl-L-lysine(in)</text>
        <dbReference type="Rhea" id="RHEA:79383"/>
        <dbReference type="ChEBI" id="CHEBI:229966"/>
    </reaction>
</comment>
<dbReference type="Proteomes" id="UP000009082">
    <property type="component" value="Unassembled WGS sequence"/>
</dbReference>
<dbReference type="PROSITE" id="PS50850">
    <property type="entry name" value="MFS"/>
    <property type="match status" value="1"/>
</dbReference>
<feature type="transmembrane region" description="Helical" evidence="25">
    <location>
        <begin position="396"/>
        <end position="416"/>
    </location>
</feature>
<evidence type="ECO:0000256" key="22">
    <source>
        <dbReference type="ARBA" id="ARBA00045018"/>
    </source>
</evidence>
<evidence type="ECO:0000256" key="21">
    <source>
        <dbReference type="ARBA" id="ARBA00044985"/>
    </source>
</evidence>
<feature type="transmembrane region" description="Helical" evidence="25">
    <location>
        <begin position="48"/>
        <end position="67"/>
    </location>
</feature>
<feature type="transmembrane region" description="Helical" evidence="25">
    <location>
        <begin position="165"/>
        <end position="186"/>
    </location>
</feature>
<dbReference type="InterPro" id="IPR052187">
    <property type="entry name" value="MFSD1"/>
</dbReference>
<dbReference type="STRING" id="578460.C4V814"/>
<comment type="catalytic activity">
    <reaction evidence="8">
        <text>L-lysyl-L-alanine(out) = L-lysyl-L-alanine(in)</text>
        <dbReference type="Rhea" id="RHEA:79399"/>
        <dbReference type="ChEBI" id="CHEBI:229954"/>
    </reaction>
</comment>
<dbReference type="PANTHER" id="PTHR23512:SF3">
    <property type="entry name" value="MAJOR FACILITATOR SUPERFAMILY DOMAIN-CONTAINING PROTEIN 1"/>
    <property type="match status" value="1"/>
</dbReference>
<dbReference type="InterPro" id="IPR011701">
    <property type="entry name" value="MFS"/>
</dbReference>
<comment type="similarity">
    <text evidence="2">Belongs to the major facilitator superfamily.</text>
</comment>
<evidence type="ECO:0000256" key="1">
    <source>
        <dbReference type="ARBA" id="ARBA00004155"/>
    </source>
</evidence>
<comment type="catalytic activity">
    <reaction evidence="15">
        <text>L-arginyl-L-alpha-amino acid(out) = L-arginyl-L-alpha-amino acid(in)</text>
        <dbReference type="Rhea" id="RHEA:79371"/>
        <dbReference type="ChEBI" id="CHEBI:84315"/>
    </reaction>
</comment>
<keyword evidence="4 25" id="KW-0812">Transmembrane</keyword>
<evidence type="ECO:0000256" key="3">
    <source>
        <dbReference type="ARBA" id="ARBA00022448"/>
    </source>
</evidence>
<keyword evidence="3" id="KW-0813">Transport</keyword>
<dbReference type="Gene3D" id="1.20.1250.20">
    <property type="entry name" value="MFS general substrate transporter like domains"/>
    <property type="match status" value="2"/>
</dbReference>
<feature type="transmembrane region" description="Helical" evidence="25">
    <location>
        <begin position="343"/>
        <end position="364"/>
    </location>
</feature>
<dbReference type="OMA" id="IRMFPKI"/>
<organism evidence="28">
    <name type="scientific">Vairimorpha ceranae (strain BRL01)</name>
    <name type="common">Microsporidian parasite</name>
    <name type="synonym">Nosema ceranae</name>
    <dbReference type="NCBI Taxonomy" id="578460"/>
    <lineage>
        <taxon>Eukaryota</taxon>
        <taxon>Fungi</taxon>
        <taxon>Fungi incertae sedis</taxon>
        <taxon>Microsporidia</taxon>
        <taxon>Nosematidae</taxon>
        <taxon>Vairimorpha</taxon>
    </lineage>
</organism>
<evidence type="ECO:0000256" key="6">
    <source>
        <dbReference type="ARBA" id="ARBA00023136"/>
    </source>
</evidence>
<evidence type="ECO:0000256" key="17">
    <source>
        <dbReference type="ARBA" id="ARBA00044903"/>
    </source>
</evidence>
<feature type="transmembrane region" description="Helical" evidence="25">
    <location>
        <begin position="371"/>
        <end position="390"/>
    </location>
</feature>
<feature type="domain" description="Major facilitator superfamily (MFS) profile" evidence="26">
    <location>
        <begin position="305"/>
        <end position="502"/>
    </location>
</feature>
<dbReference type="InParanoid" id="C4V814"/>
<comment type="catalytic activity">
    <reaction evidence="16">
        <text>L-lysyl-L-lysine(out) = L-lysyl-L-lysine(in)</text>
        <dbReference type="Rhea" id="RHEA:79403"/>
        <dbReference type="ChEBI" id="CHEBI:229956"/>
    </reaction>
</comment>
<evidence type="ECO:0000256" key="19">
    <source>
        <dbReference type="ARBA" id="ARBA00044919"/>
    </source>
</evidence>
<evidence type="ECO:0000259" key="26">
    <source>
        <dbReference type="PROSITE" id="PS50850"/>
    </source>
</evidence>
<feature type="transmembrane region" description="Helical" evidence="25">
    <location>
        <begin position="462"/>
        <end position="481"/>
    </location>
</feature>
<evidence type="ECO:0000256" key="12">
    <source>
        <dbReference type="ARBA" id="ARBA00044891"/>
    </source>
</evidence>
<evidence type="ECO:0000256" key="10">
    <source>
        <dbReference type="ARBA" id="ARBA00044881"/>
    </source>
</evidence>
<dbReference type="Pfam" id="PF07690">
    <property type="entry name" value="MFS_1"/>
    <property type="match status" value="2"/>
</dbReference>
<dbReference type="InterPro" id="IPR036259">
    <property type="entry name" value="MFS_trans_sf"/>
</dbReference>
<dbReference type="OrthoDB" id="424834at2759"/>
<evidence type="ECO:0000256" key="23">
    <source>
        <dbReference type="ARBA" id="ARBA00045709"/>
    </source>
</evidence>
<feature type="transmembrane region" description="Helical" evidence="25">
    <location>
        <begin position="133"/>
        <end position="153"/>
    </location>
</feature>
<name>C4V814_VAIC1</name>
<evidence type="ECO:0000256" key="14">
    <source>
        <dbReference type="ARBA" id="ARBA00044898"/>
    </source>
</evidence>
<dbReference type="InterPro" id="IPR020846">
    <property type="entry name" value="MFS_dom"/>
</dbReference>
<comment type="subcellular location">
    <subcellularLocation>
        <location evidence="1">Lysosome membrane</location>
        <topology evidence="1">Multi-pass membrane protein</topology>
    </subcellularLocation>
</comment>
<evidence type="ECO:0000256" key="15">
    <source>
        <dbReference type="ARBA" id="ARBA00044899"/>
    </source>
</evidence>
<evidence type="ECO:0000256" key="25">
    <source>
        <dbReference type="SAM" id="Phobius"/>
    </source>
</evidence>
<evidence type="ECO:0000256" key="5">
    <source>
        <dbReference type="ARBA" id="ARBA00022989"/>
    </source>
</evidence>
<sequence>MFEFMDERLKTLLLSSFILFSFSYIYDLPATLNENINYGTTHKACRLALLYSVYAFPNIIIPLLFRWTSSIDLPLISEILVFLVFLGQVTYSIGVYKINYKIMVLGRFVYGLGGESFSIIINRLISKEFKSNNLSFTLGVFSSIAKLGSILNFLSSPLIAEKIHRILPCVIGIILTALSLIGCLILNDVLYKQKRFSLLIAESNKRDCEPVKKSIKLKNENNLTNLNAEISRDESKNTKNIDFSQIFYQVDFNESPFKPWETVNNDYTSEITEKLSKSDPQELQKIENTIFYEPSIKKAKSFHSTFIILAFISFLVAIVWAPFYSLAPILFKSQYNLNTLESGHLLSIVEILSLFLTPMIGILADRYGNKIYLMLIGCSLLLLSHLSLALHSLSPFIIVSILGTAGPLVNCYWPCIPSLVSENNLTNGFATIFCLLNLAFTLSPILIGFLLSKFESFKMAEYFIVGISSVVFLTTGFLIYLDKKFRLGLNQRAEKFKLSSSC</sequence>
<evidence type="ECO:0000256" key="9">
    <source>
        <dbReference type="ARBA" id="ARBA00044878"/>
    </source>
</evidence>
<dbReference type="KEGG" id="nce:NCER_100614"/>
<gene>
    <name evidence="27" type="ORF">NCER_100614</name>
</gene>
<keyword evidence="7" id="KW-0458">Lysosome</keyword>
<dbReference type="AlphaFoldDB" id="C4V814"/>
<dbReference type="EMBL" id="ACOL01000036">
    <property type="protein sequence ID" value="EEQ82636.1"/>
    <property type="molecule type" value="Genomic_DNA"/>
</dbReference>
<keyword evidence="6 25" id="KW-0472">Membrane</keyword>
<comment type="catalytic activity">
    <reaction evidence="20">
        <text>L-lysyl-glycine(out) = L-lysyl-glycine(in)</text>
        <dbReference type="Rhea" id="RHEA:79407"/>
        <dbReference type="ChEBI" id="CHEBI:191202"/>
    </reaction>
</comment>
<comment type="catalytic activity">
    <reaction evidence="11">
        <text>L-alpha-aminoacyl-L-histidine(out) = L-alpha-aminoacyl-L-histidine(in)</text>
        <dbReference type="Rhea" id="RHEA:79375"/>
        <dbReference type="ChEBI" id="CHEBI:229967"/>
    </reaction>
</comment>
<evidence type="ECO:0000256" key="13">
    <source>
        <dbReference type="ARBA" id="ARBA00044893"/>
    </source>
</evidence>
<comment type="catalytic activity">
    <reaction evidence="19">
        <text>L-alanyl-L-lysine(out) = L-alanyl-L-lysine(in)</text>
        <dbReference type="Rhea" id="RHEA:79415"/>
        <dbReference type="ChEBI" id="CHEBI:192470"/>
    </reaction>
</comment>
<feature type="transmembrane region" description="Helical" evidence="25">
    <location>
        <begin position="79"/>
        <end position="96"/>
    </location>
</feature>
<comment type="catalytic activity">
    <reaction evidence="9">
        <text>L-histidyl-glycine(out) = L-histidyl-glycine(in)</text>
        <dbReference type="Rhea" id="RHEA:79395"/>
        <dbReference type="ChEBI" id="CHEBI:229957"/>
    </reaction>
</comment>
<keyword evidence="5 25" id="KW-1133">Transmembrane helix</keyword>
<evidence type="ECO:0000256" key="2">
    <source>
        <dbReference type="ARBA" id="ARBA00008335"/>
    </source>
</evidence>
<comment type="catalytic activity">
    <reaction evidence="18">
        <text>L-histidyl-L-alpha-amino acid(out) = L-histidyl-L-alpha-amino acid(in)</text>
        <dbReference type="Rhea" id="RHEA:79379"/>
        <dbReference type="ChEBI" id="CHEBI:229964"/>
    </reaction>
</comment>
<comment type="catalytic activity">
    <reaction evidence="12">
        <text>L-lysyl-L-alpha-amino acid(out) = L-lysyl-L-alpha-amino acid(in)</text>
        <dbReference type="Rhea" id="RHEA:79387"/>
        <dbReference type="ChEBI" id="CHEBI:229965"/>
    </reaction>
</comment>